<evidence type="ECO:0000313" key="4">
    <source>
        <dbReference type="EMBL" id="GAM37285.1"/>
    </source>
</evidence>
<keyword evidence="5" id="KW-1185">Reference proteome</keyword>
<dbReference type="SUPFAM" id="SSF51735">
    <property type="entry name" value="NAD(P)-binding Rossmann-fold domains"/>
    <property type="match status" value="1"/>
</dbReference>
<dbReference type="PANTHER" id="PTHR43008:SF13">
    <property type="entry name" value="L-XYLULOSE REDUCTASE-RELATED"/>
    <property type="match status" value="1"/>
</dbReference>
<keyword evidence="3" id="KW-0560">Oxidoreductase</keyword>
<accession>A0A0B8MXQ7</accession>
<dbReference type="PANTHER" id="PTHR43008">
    <property type="entry name" value="BENZIL REDUCTASE"/>
    <property type="match status" value="1"/>
</dbReference>
<protein>
    <recommendedName>
        <fullName evidence="6">L-xylulose reductase</fullName>
    </recommendedName>
</protein>
<comment type="similarity">
    <text evidence="1">Belongs to the short-chain dehydrogenases/reductases (SDR) family.</text>
</comment>
<dbReference type="Pfam" id="PF13561">
    <property type="entry name" value="adh_short_C2"/>
    <property type="match status" value="1"/>
</dbReference>
<dbReference type="InterPro" id="IPR036291">
    <property type="entry name" value="NAD(P)-bd_dom_sf"/>
</dbReference>
<gene>
    <name evidence="4" type="ORF">TCE0_023r07083</name>
</gene>
<dbReference type="AlphaFoldDB" id="A0A0B8MXQ7"/>
<dbReference type="PROSITE" id="PS00061">
    <property type="entry name" value="ADH_SHORT"/>
    <property type="match status" value="1"/>
</dbReference>
<evidence type="ECO:0008006" key="6">
    <source>
        <dbReference type="Google" id="ProtNLM"/>
    </source>
</evidence>
<dbReference type="FunFam" id="3.40.50.720:FF:000090">
    <property type="entry name" value="NADP-dependent mannitol dehydrogenase"/>
    <property type="match status" value="1"/>
</dbReference>
<dbReference type="Proteomes" id="UP000053095">
    <property type="component" value="Unassembled WGS sequence"/>
</dbReference>
<organism evidence="4 5">
    <name type="scientific">Talaromyces pinophilus</name>
    <name type="common">Penicillium pinophilum</name>
    <dbReference type="NCBI Taxonomy" id="128442"/>
    <lineage>
        <taxon>Eukaryota</taxon>
        <taxon>Fungi</taxon>
        <taxon>Dikarya</taxon>
        <taxon>Ascomycota</taxon>
        <taxon>Pezizomycotina</taxon>
        <taxon>Eurotiomycetes</taxon>
        <taxon>Eurotiomycetidae</taxon>
        <taxon>Eurotiales</taxon>
        <taxon>Trichocomaceae</taxon>
        <taxon>Talaromyces</taxon>
        <taxon>Talaromyces sect. Talaromyces</taxon>
    </lineage>
</organism>
<dbReference type="PRINTS" id="PR00080">
    <property type="entry name" value="SDRFAMILY"/>
</dbReference>
<dbReference type="GO" id="GO:0050664">
    <property type="term" value="F:oxidoreductase activity, acting on NAD(P)H, oxygen as acceptor"/>
    <property type="evidence" value="ECO:0007669"/>
    <property type="project" value="TreeGrafter"/>
</dbReference>
<dbReference type="GO" id="GO:0050085">
    <property type="term" value="F:mannitol 2-dehydrogenase (NADP+) activity"/>
    <property type="evidence" value="ECO:0007669"/>
    <property type="project" value="UniProtKB-ARBA"/>
</dbReference>
<evidence type="ECO:0000256" key="3">
    <source>
        <dbReference type="ARBA" id="ARBA00023002"/>
    </source>
</evidence>
<dbReference type="EMBL" id="DF933819">
    <property type="protein sequence ID" value="GAM37285.1"/>
    <property type="molecule type" value="Genomic_DNA"/>
</dbReference>
<name>A0A0B8MXQ7_TALPI</name>
<evidence type="ECO:0000256" key="2">
    <source>
        <dbReference type="ARBA" id="ARBA00022857"/>
    </source>
</evidence>
<evidence type="ECO:0000256" key="1">
    <source>
        <dbReference type="ARBA" id="ARBA00006484"/>
    </source>
</evidence>
<reference evidence="5" key="1">
    <citation type="journal article" date="2015" name="Genome Announc.">
        <title>Draft genome sequence of Talaromyces cellulolyticus strain Y-94, a source of lignocellulosic biomass-degrading enzymes.</title>
        <authorList>
            <person name="Fujii T."/>
            <person name="Koike H."/>
            <person name="Sawayama S."/>
            <person name="Yano S."/>
            <person name="Inoue H."/>
        </authorList>
    </citation>
    <scope>NUCLEOTIDE SEQUENCE [LARGE SCALE GENOMIC DNA]</scope>
    <source>
        <strain evidence="5">Y-94</strain>
    </source>
</reference>
<evidence type="ECO:0000313" key="5">
    <source>
        <dbReference type="Proteomes" id="UP000053095"/>
    </source>
</evidence>
<dbReference type="GO" id="GO:0019594">
    <property type="term" value="P:mannitol metabolic process"/>
    <property type="evidence" value="ECO:0007669"/>
    <property type="project" value="UniProtKB-ARBA"/>
</dbReference>
<dbReference type="Gene3D" id="3.40.50.720">
    <property type="entry name" value="NAD(P)-binding Rossmann-like Domain"/>
    <property type="match status" value="1"/>
</dbReference>
<keyword evidence="2" id="KW-0521">NADP</keyword>
<sequence>MEFTRSSSAGLSLFSLRGRTAIVSGVAATGIGYAIAEILAEAGANVAVLYNRNVSAIAAADTIARTYRVQCKAYQVDVTNEPNVDDVVDRIVTEFNGRLDIFVANSGIAWGEGEALNSTFKHYHEVMSTNLDSVYYCAVAAGRHFRHHFETQADVEGAKLVGGFKSGSFIATASMSGHIVNVPHLQAAYNTSKAGVIHLCKSLAVEWAAFARVNTVSPGYIDSGLTGECSTEVKASLGEKAPMRRIGTPDELKGAYLYLASDASSFTTGTDILVDGGYCLL</sequence>
<dbReference type="PRINTS" id="PR00081">
    <property type="entry name" value="GDHRDH"/>
</dbReference>
<proteinExistence type="inferred from homology"/>
<dbReference type="InterPro" id="IPR020904">
    <property type="entry name" value="Sc_DH/Rdtase_CS"/>
</dbReference>
<dbReference type="InterPro" id="IPR002347">
    <property type="entry name" value="SDR_fam"/>
</dbReference>